<evidence type="ECO:0000256" key="1">
    <source>
        <dbReference type="PROSITE-ProRule" id="PRU00047"/>
    </source>
</evidence>
<dbReference type="InterPro" id="IPR043502">
    <property type="entry name" value="DNA/RNA_pol_sf"/>
</dbReference>
<dbReference type="SMART" id="SM00343">
    <property type="entry name" value="ZnF_C2HC"/>
    <property type="match status" value="1"/>
</dbReference>
<dbReference type="PANTHER" id="PTHR24559">
    <property type="entry name" value="TRANSPOSON TY3-I GAG-POL POLYPROTEIN"/>
    <property type="match status" value="1"/>
</dbReference>
<proteinExistence type="predicted"/>
<dbReference type="InterPro" id="IPR001878">
    <property type="entry name" value="Znf_CCHC"/>
</dbReference>
<dbReference type="GO" id="GO:0003964">
    <property type="term" value="F:RNA-directed DNA polymerase activity"/>
    <property type="evidence" value="ECO:0007669"/>
    <property type="project" value="UniProtKB-KW"/>
</dbReference>
<dbReference type="SUPFAM" id="SSF57756">
    <property type="entry name" value="Retrovirus zinc finger-like domains"/>
    <property type="match status" value="1"/>
</dbReference>
<evidence type="ECO:0000259" key="3">
    <source>
        <dbReference type="PROSITE" id="PS50158"/>
    </source>
</evidence>
<dbReference type="EMBL" id="BKCJ010008348">
    <property type="protein sequence ID" value="GEU81753.1"/>
    <property type="molecule type" value="Genomic_DNA"/>
</dbReference>
<feature type="domain" description="CCHC-type" evidence="3">
    <location>
        <begin position="120"/>
        <end position="137"/>
    </location>
</feature>
<keyword evidence="4" id="KW-0808">Transferase</keyword>
<dbReference type="PROSITE" id="PS50158">
    <property type="entry name" value="ZF_CCHC"/>
    <property type="match status" value="1"/>
</dbReference>
<accession>A0A6L2N6E7</accession>
<feature type="region of interest" description="Disordered" evidence="2">
    <location>
        <begin position="415"/>
        <end position="437"/>
    </location>
</feature>
<dbReference type="GO" id="GO:0008270">
    <property type="term" value="F:zinc ion binding"/>
    <property type="evidence" value="ECO:0007669"/>
    <property type="project" value="UniProtKB-KW"/>
</dbReference>
<dbReference type="InterPro" id="IPR053134">
    <property type="entry name" value="RNA-dir_DNA_polymerase"/>
</dbReference>
<dbReference type="InterPro" id="IPR036875">
    <property type="entry name" value="Znf_CCHC_sf"/>
</dbReference>
<gene>
    <name evidence="4" type="ORF">Tci_053731</name>
</gene>
<dbReference type="Gene3D" id="3.30.70.270">
    <property type="match status" value="1"/>
</dbReference>
<dbReference type="Pfam" id="PF00098">
    <property type="entry name" value="zf-CCHC"/>
    <property type="match status" value="1"/>
</dbReference>
<name>A0A6L2N6E7_TANCI</name>
<dbReference type="Gene3D" id="4.10.60.10">
    <property type="entry name" value="Zinc finger, CCHC-type"/>
    <property type="match status" value="1"/>
</dbReference>
<dbReference type="Gene3D" id="3.10.10.10">
    <property type="entry name" value="HIV Type 1 Reverse Transcriptase, subunit A, domain 1"/>
    <property type="match status" value="1"/>
</dbReference>
<evidence type="ECO:0000313" key="4">
    <source>
        <dbReference type="EMBL" id="GEU81753.1"/>
    </source>
</evidence>
<dbReference type="InterPro" id="IPR043128">
    <property type="entry name" value="Rev_trsase/Diguanyl_cyclase"/>
</dbReference>
<dbReference type="InterPro" id="IPR000477">
    <property type="entry name" value="RT_dom"/>
</dbReference>
<keyword evidence="1" id="KW-0863">Zinc-finger</keyword>
<protein>
    <submittedName>
        <fullName evidence="4">Reverse transcriptase domain-containing protein</fullName>
    </submittedName>
</protein>
<sequence length="616" mass="70801">MYSDGDKALSTSTDLCVDKRMTIATYELIVVRKFLRALPTKWHPKVTGIEESKDLSMLLLDELIGNLKFYEVVLEKDSEASKIRDFKKFFRRKGKFVRQLHDDKKSFRKLKEEKKGKEERRCFKCGDPNHFISDCPKHSYNDQNAFGGGCWSDSEEDDDSKKDEICLMAHDSNEKFSLQDFKPIKKPMSSETKLTWDEDEESVENTKYRGMIESLLYLTASRSDIMFSVCLCARFQEDHKSSHLEASKGFLDTLGEAMSITKVQAVCAPSWDVASHRSSPRNKLPSPFPPLNPNTYPQSPLKRPEKKRNLNTSAKRAHVRPYKYSGEADMSKDTSGSKSPEELRRGWRNYKRPYEEERFSLTEKLIFSAIPQNSLMDEPIILEGMIEGRTEMRSLGAVGSTIHTMIKLVVTMETSKESLNNPGHRPNKEPMLPEKERGEGQLEKYNTQNESIMQHSSKWQAVIGKCKWTTQVSTETAPRENSPIRMAKDDKEKIGFHTEEGVYCFTHMPKGLKNSTATLQRMVEKVLADQKGQNVEVYLEEIVMKSKDEQSLIEDVEETLNKLKWVNMKNDPNESTFRMKEGRFLGYTVTEDGIRPNPEKIQAVMKSHTPRGLVYV</sequence>
<dbReference type="CDD" id="cd01647">
    <property type="entry name" value="RT_LTR"/>
    <property type="match status" value="1"/>
</dbReference>
<dbReference type="PANTHER" id="PTHR24559:SF444">
    <property type="entry name" value="REVERSE TRANSCRIPTASE DOMAIN-CONTAINING PROTEIN"/>
    <property type="match status" value="1"/>
</dbReference>
<evidence type="ECO:0000256" key="2">
    <source>
        <dbReference type="SAM" id="MobiDB-lite"/>
    </source>
</evidence>
<organism evidence="4">
    <name type="scientific">Tanacetum cinerariifolium</name>
    <name type="common">Dalmatian daisy</name>
    <name type="synonym">Chrysanthemum cinerariifolium</name>
    <dbReference type="NCBI Taxonomy" id="118510"/>
    <lineage>
        <taxon>Eukaryota</taxon>
        <taxon>Viridiplantae</taxon>
        <taxon>Streptophyta</taxon>
        <taxon>Embryophyta</taxon>
        <taxon>Tracheophyta</taxon>
        <taxon>Spermatophyta</taxon>
        <taxon>Magnoliopsida</taxon>
        <taxon>eudicotyledons</taxon>
        <taxon>Gunneridae</taxon>
        <taxon>Pentapetalae</taxon>
        <taxon>asterids</taxon>
        <taxon>campanulids</taxon>
        <taxon>Asterales</taxon>
        <taxon>Asteraceae</taxon>
        <taxon>Asteroideae</taxon>
        <taxon>Anthemideae</taxon>
        <taxon>Anthemidinae</taxon>
        <taxon>Tanacetum</taxon>
    </lineage>
</organism>
<dbReference type="AlphaFoldDB" id="A0A6L2N6E7"/>
<keyword evidence="4" id="KW-0695">RNA-directed DNA polymerase</keyword>
<comment type="caution">
    <text evidence="4">The sequence shown here is derived from an EMBL/GenBank/DDBJ whole genome shotgun (WGS) entry which is preliminary data.</text>
</comment>
<feature type="compositionally biased region" description="Basic and acidic residues" evidence="2">
    <location>
        <begin position="426"/>
        <end position="437"/>
    </location>
</feature>
<keyword evidence="1" id="KW-0862">Zinc</keyword>
<keyword evidence="4" id="KW-0548">Nucleotidyltransferase</keyword>
<dbReference type="SUPFAM" id="SSF56672">
    <property type="entry name" value="DNA/RNA polymerases"/>
    <property type="match status" value="1"/>
</dbReference>
<feature type="region of interest" description="Disordered" evidence="2">
    <location>
        <begin position="274"/>
        <end position="344"/>
    </location>
</feature>
<dbReference type="Pfam" id="PF00078">
    <property type="entry name" value="RVT_1"/>
    <property type="match status" value="1"/>
</dbReference>
<dbReference type="GO" id="GO:0003676">
    <property type="term" value="F:nucleic acid binding"/>
    <property type="evidence" value="ECO:0007669"/>
    <property type="project" value="InterPro"/>
</dbReference>
<reference evidence="4" key="1">
    <citation type="journal article" date="2019" name="Sci. Rep.">
        <title>Draft genome of Tanacetum cinerariifolium, the natural source of mosquito coil.</title>
        <authorList>
            <person name="Yamashiro T."/>
            <person name="Shiraishi A."/>
            <person name="Satake H."/>
            <person name="Nakayama K."/>
        </authorList>
    </citation>
    <scope>NUCLEOTIDE SEQUENCE</scope>
</reference>
<keyword evidence="1" id="KW-0479">Metal-binding</keyword>